<feature type="domain" description="CCHC-type" evidence="3">
    <location>
        <begin position="420"/>
        <end position="434"/>
    </location>
</feature>
<proteinExistence type="predicted"/>
<evidence type="ECO:0000256" key="2">
    <source>
        <dbReference type="SAM" id="Coils"/>
    </source>
</evidence>
<dbReference type="EMBL" id="JALNTZ010000008">
    <property type="protein sequence ID" value="KAJ3642585.1"/>
    <property type="molecule type" value="Genomic_DNA"/>
</dbReference>
<evidence type="ECO:0000313" key="4">
    <source>
        <dbReference type="EMBL" id="KAJ3642585.1"/>
    </source>
</evidence>
<dbReference type="Gene3D" id="4.10.60.10">
    <property type="entry name" value="Zinc finger, CCHC-type"/>
    <property type="match status" value="1"/>
</dbReference>
<name>A0AA38HRR6_9CUCU</name>
<keyword evidence="2" id="KW-0175">Coiled coil</keyword>
<keyword evidence="1" id="KW-0863">Zinc-finger</keyword>
<dbReference type="GO" id="GO:0008270">
    <property type="term" value="F:zinc ion binding"/>
    <property type="evidence" value="ECO:0007669"/>
    <property type="project" value="UniProtKB-KW"/>
</dbReference>
<dbReference type="PROSITE" id="PS50158">
    <property type="entry name" value="ZF_CCHC"/>
    <property type="match status" value="1"/>
</dbReference>
<keyword evidence="1" id="KW-0862">Zinc</keyword>
<comment type="caution">
    <text evidence="4">The sequence shown here is derived from an EMBL/GenBank/DDBJ whole genome shotgun (WGS) entry which is preliminary data.</text>
</comment>
<dbReference type="SUPFAM" id="SSF57756">
    <property type="entry name" value="Retrovirus zinc finger-like domains"/>
    <property type="match status" value="1"/>
</dbReference>
<dbReference type="InterPro" id="IPR001878">
    <property type="entry name" value="Znf_CCHC"/>
</dbReference>
<evidence type="ECO:0000313" key="5">
    <source>
        <dbReference type="Proteomes" id="UP001168821"/>
    </source>
</evidence>
<protein>
    <recommendedName>
        <fullName evidence="3">CCHC-type domain-containing protein</fullName>
    </recommendedName>
</protein>
<dbReference type="GO" id="GO:0003676">
    <property type="term" value="F:nucleic acid binding"/>
    <property type="evidence" value="ECO:0007669"/>
    <property type="project" value="InterPro"/>
</dbReference>
<accession>A0AA38HRR6</accession>
<evidence type="ECO:0000259" key="3">
    <source>
        <dbReference type="PROSITE" id="PS50158"/>
    </source>
</evidence>
<keyword evidence="5" id="KW-1185">Reference proteome</keyword>
<dbReference type="SMART" id="SM00343">
    <property type="entry name" value="ZnF_C2HC"/>
    <property type="match status" value="2"/>
</dbReference>
<dbReference type="InterPro" id="IPR036875">
    <property type="entry name" value="Znf_CCHC_sf"/>
</dbReference>
<reference evidence="4" key="1">
    <citation type="journal article" date="2023" name="G3 (Bethesda)">
        <title>Whole genome assemblies of Zophobas morio and Tenebrio molitor.</title>
        <authorList>
            <person name="Kaur S."/>
            <person name="Stinson S.A."/>
            <person name="diCenzo G.C."/>
        </authorList>
    </citation>
    <scope>NUCLEOTIDE SEQUENCE</scope>
    <source>
        <strain evidence="4">QUZm001</strain>
    </source>
</reference>
<organism evidence="4 5">
    <name type="scientific">Zophobas morio</name>
    <dbReference type="NCBI Taxonomy" id="2755281"/>
    <lineage>
        <taxon>Eukaryota</taxon>
        <taxon>Metazoa</taxon>
        <taxon>Ecdysozoa</taxon>
        <taxon>Arthropoda</taxon>
        <taxon>Hexapoda</taxon>
        <taxon>Insecta</taxon>
        <taxon>Pterygota</taxon>
        <taxon>Neoptera</taxon>
        <taxon>Endopterygota</taxon>
        <taxon>Coleoptera</taxon>
        <taxon>Polyphaga</taxon>
        <taxon>Cucujiformia</taxon>
        <taxon>Tenebrionidae</taxon>
        <taxon>Zophobas</taxon>
    </lineage>
</organism>
<dbReference type="Proteomes" id="UP001168821">
    <property type="component" value="Unassembled WGS sequence"/>
</dbReference>
<sequence length="483" mass="55731">MPYTQDVANNDPPESSEKVCKKCKLKIMDTCIKCYKCDDIYHKSCHRQLISKGKKAIIINDSVMLCEEHCREINTIVESFQDLIKELKNEINILKTENGITRQDNNKLKNDLEEMQLQFREVGASKEKEIKTQKDEIAAIKLQNNNYKHINDKLKKELELTQLQFDEPQNDQNIRNAISKIREDLTINILSLKEELNENIINRFNEMQQHLLSQVKDKEETSHKIAGKTYSDITKRSKDVVILKPKQTLGSIETIDIIKKNIKPNEVEVGITNIRPLKEGGVAIGCNTTEQMVKLEAEVISKLGNTFLVKKSSLQNPKIKIVGLGDELNEEDLKICLKKQNPSLKDINGTFKLLVCKKMKKRYLAIVEVDPEVFAEIMRLKTVFIQWCECDIYEHISIYRCFKCGGYNHTSEKCNENPPKCLNCGRDDHPEKDCINDPVCINCSKVNKNQKLNLTVNHSRFDYDCAVYKRLCEIGKTKIRYSI</sequence>
<feature type="coiled-coil region" evidence="2">
    <location>
        <begin position="70"/>
        <end position="164"/>
    </location>
</feature>
<gene>
    <name evidence="4" type="ORF">Zmor_025349</name>
</gene>
<keyword evidence="1" id="KW-0479">Metal-binding</keyword>
<dbReference type="AlphaFoldDB" id="A0AA38HRR6"/>
<evidence type="ECO:0000256" key="1">
    <source>
        <dbReference type="PROSITE-ProRule" id="PRU00047"/>
    </source>
</evidence>